<evidence type="ECO:0000313" key="9">
    <source>
        <dbReference type="EMBL" id="CAA7599550.1"/>
    </source>
</evidence>
<evidence type="ECO:0000256" key="1">
    <source>
        <dbReference type="ARBA" id="ARBA00004651"/>
    </source>
</evidence>
<gene>
    <name evidence="9" type="ORF">DEACI_0176</name>
    <name evidence="10" type="ORF">DEACI_2211</name>
</gene>
<keyword evidence="5 7" id="KW-1133">Transmembrane helix</keyword>
<evidence type="ECO:0000256" key="6">
    <source>
        <dbReference type="ARBA" id="ARBA00023136"/>
    </source>
</evidence>
<dbReference type="KEGG" id="aacx:DEACI_0176"/>
<feature type="transmembrane region" description="Helical" evidence="7">
    <location>
        <begin position="139"/>
        <end position="159"/>
    </location>
</feature>
<dbReference type="SUPFAM" id="SSF161098">
    <property type="entry name" value="MetI-like"/>
    <property type="match status" value="1"/>
</dbReference>
<dbReference type="PANTHER" id="PTHR43744">
    <property type="entry name" value="ABC TRANSPORTER PERMEASE PROTEIN MG189-RELATED-RELATED"/>
    <property type="match status" value="1"/>
</dbReference>
<evidence type="ECO:0000256" key="3">
    <source>
        <dbReference type="ARBA" id="ARBA00022475"/>
    </source>
</evidence>
<name>A0A8S0X2W7_9FIRM</name>
<organism evidence="9">
    <name type="scientific">Acididesulfobacillus acetoxydans</name>
    <dbReference type="NCBI Taxonomy" id="1561005"/>
    <lineage>
        <taxon>Bacteria</taxon>
        <taxon>Bacillati</taxon>
        <taxon>Bacillota</taxon>
        <taxon>Clostridia</taxon>
        <taxon>Eubacteriales</taxon>
        <taxon>Peptococcaceae</taxon>
        <taxon>Acididesulfobacillus</taxon>
    </lineage>
</organism>
<dbReference type="Proteomes" id="UP000836597">
    <property type="component" value="Chromosome"/>
</dbReference>
<evidence type="ECO:0000313" key="10">
    <source>
        <dbReference type="EMBL" id="CEJ07745.1"/>
    </source>
</evidence>
<dbReference type="GO" id="GO:0005886">
    <property type="term" value="C:plasma membrane"/>
    <property type="evidence" value="ECO:0007669"/>
    <property type="project" value="UniProtKB-SubCell"/>
</dbReference>
<feature type="transmembrane region" description="Helical" evidence="7">
    <location>
        <begin position="9"/>
        <end position="31"/>
    </location>
</feature>
<dbReference type="Gene3D" id="1.10.3720.10">
    <property type="entry name" value="MetI-like"/>
    <property type="match status" value="1"/>
</dbReference>
<dbReference type="PROSITE" id="PS50928">
    <property type="entry name" value="ABC_TM1"/>
    <property type="match status" value="1"/>
</dbReference>
<sequence>MYRRKIGDVVLNAVLLLISVIWLVPLLWTVLMSFKDPNNINGLTHLLGGIQLSWQNFAAAWTSGQFQLYYINTIEICAGILIVQLLTITLAGYAFARYSFRGKSIVFVIFLLQLMIPTSALIVPNYLTIKDLGLVDTKWAIMLPYFASAMGTFLMRQTFRQIPRDLEEAAMLDGASWWQIIWYVLLPAARPGLVAFSLVSVSFHWNDFLWPLIVTQTPQNQPLTVGLSLLTQMGETGAQWSMITAGTLLVVLPLLVMFILFQKQFISSFIQSGIK</sequence>
<dbReference type="CDD" id="cd06261">
    <property type="entry name" value="TM_PBP2"/>
    <property type="match status" value="1"/>
</dbReference>
<feature type="domain" description="ABC transmembrane type-1" evidence="8">
    <location>
        <begin position="70"/>
        <end position="261"/>
    </location>
</feature>
<dbReference type="Proteomes" id="UP001071230">
    <property type="component" value="Unassembled WGS sequence"/>
</dbReference>
<comment type="subcellular location">
    <subcellularLocation>
        <location evidence="1 7">Cell membrane</location>
        <topology evidence="1 7">Multi-pass membrane protein</topology>
    </subcellularLocation>
</comment>
<dbReference type="PANTHER" id="PTHR43744:SF3">
    <property type="entry name" value="LACTOSE TRANSPORT SYSTEM PERMEASE PROTEIN LACG"/>
    <property type="match status" value="1"/>
</dbReference>
<keyword evidence="4 7" id="KW-0812">Transmembrane</keyword>
<keyword evidence="6 7" id="KW-0472">Membrane</keyword>
<evidence type="ECO:0000256" key="4">
    <source>
        <dbReference type="ARBA" id="ARBA00022692"/>
    </source>
</evidence>
<keyword evidence="2 7" id="KW-0813">Transport</keyword>
<accession>A0A8S0X2W7</accession>
<evidence type="ECO:0000259" key="8">
    <source>
        <dbReference type="PROSITE" id="PS50928"/>
    </source>
</evidence>
<feature type="transmembrane region" description="Helical" evidence="7">
    <location>
        <begin position="180"/>
        <end position="205"/>
    </location>
</feature>
<feature type="transmembrane region" description="Helical" evidence="7">
    <location>
        <begin position="105"/>
        <end position="127"/>
    </location>
</feature>
<dbReference type="Pfam" id="PF00528">
    <property type="entry name" value="BPD_transp_1"/>
    <property type="match status" value="1"/>
</dbReference>
<dbReference type="AlphaFoldDB" id="A0A8S0X2W7"/>
<keyword evidence="11" id="KW-1185">Reference proteome</keyword>
<dbReference type="EMBL" id="CDGJ01000065">
    <property type="protein sequence ID" value="CEJ07745.1"/>
    <property type="molecule type" value="Genomic_DNA"/>
</dbReference>
<evidence type="ECO:0000313" key="11">
    <source>
        <dbReference type="Proteomes" id="UP001071230"/>
    </source>
</evidence>
<comment type="similarity">
    <text evidence="7">Belongs to the binding-protein-dependent transport system permease family.</text>
</comment>
<dbReference type="EMBL" id="LR746496">
    <property type="protein sequence ID" value="CAA7599550.1"/>
    <property type="molecule type" value="Genomic_DNA"/>
</dbReference>
<feature type="transmembrane region" description="Helical" evidence="7">
    <location>
        <begin position="240"/>
        <end position="261"/>
    </location>
</feature>
<dbReference type="GO" id="GO:0055085">
    <property type="term" value="P:transmembrane transport"/>
    <property type="evidence" value="ECO:0007669"/>
    <property type="project" value="InterPro"/>
</dbReference>
<reference evidence="10" key="1">
    <citation type="submission" date="2014-11" db="EMBL/GenBank/DDBJ databases">
        <authorList>
            <person name="Hornung B.V."/>
        </authorList>
    </citation>
    <scope>NUCLEOTIDE SEQUENCE</scope>
    <source>
        <strain evidence="10">INE</strain>
    </source>
</reference>
<evidence type="ECO:0000256" key="5">
    <source>
        <dbReference type="ARBA" id="ARBA00022989"/>
    </source>
</evidence>
<dbReference type="RefSeq" id="WP_240983344.1">
    <property type="nucleotide sequence ID" value="NZ_CDGJ01000065.1"/>
</dbReference>
<proteinExistence type="inferred from homology"/>
<dbReference type="InterPro" id="IPR035906">
    <property type="entry name" value="MetI-like_sf"/>
</dbReference>
<protein>
    <submittedName>
        <fullName evidence="9">Binding-protein-dependent transport system inner membrane component</fullName>
    </submittedName>
    <submittedName>
        <fullName evidence="10">L-arabinose transport system permease protein AraQ</fullName>
    </submittedName>
</protein>
<reference evidence="9" key="2">
    <citation type="submission" date="2020-01" db="EMBL/GenBank/DDBJ databases">
        <authorList>
            <person name="Hornung B."/>
        </authorList>
    </citation>
    <scope>NUCLEOTIDE SEQUENCE</scope>
    <source>
        <strain evidence="9">PacBioINE</strain>
    </source>
</reference>
<feature type="transmembrane region" description="Helical" evidence="7">
    <location>
        <begin position="69"/>
        <end position="93"/>
    </location>
</feature>
<evidence type="ECO:0000256" key="7">
    <source>
        <dbReference type="RuleBase" id="RU363032"/>
    </source>
</evidence>
<dbReference type="InterPro" id="IPR000515">
    <property type="entry name" value="MetI-like"/>
</dbReference>
<evidence type="ECO:0000256" key="2">
    <source>
        <dbReference type="ARBA" id="ARBA00022448"/>
    </source>
</evidence>
<keyword evidence="3" id="KW-1003">Cell membrane</keyword>